<reference evidence="3 4" key="1">
    <citation type="submission" date="2020-01" db="EMBL/GenBank/DDBJ databases">
        <title>Genome sequencing of strain KACC 21265.</title>
        <authorList>
            <person name="Heo J."/>
            <person name="Kim S.-J."/>
            <person name="Kim J.-S."/>
            <person name="Hong S.-B."/>
            <person name="Kwon S.-W."/>
        </authorList>
    </citation>
    <scope>NUCLEOTIDE SEQUENCE [LARGE SCALE GENOMIC DNA]</scope>
    <source>
        <strain evidence="3 4">KACC 21265</strain>
    </source>
</reference>
<protein>
    <submittedName>
        <fullName evidence="3">Alpha/beta fold hydrolase</fullName>
    </submittedName>
</protein>
<dbReference type="SUPFAM" id="SSF53474">
    <property type="entry name" value="alpha/beta-Hydrolases"/>
    <property type="match status" value="1"/>
</dbReference>
<evidence type="ECO:0000313" key="3">
    <source>
        <dbReference type="EMBL" id="QHI97440.1"/>
    </source>
</evidence>
<gene>
    <name evidence="3" type="ORF">GT347_05240</name>
</gene>
<keyword evidence="1 3" id="KW-0378">Hydrolase</keyword>
<evidence type="ECO:0000256" key="1">
    <source>
        <dbReference type="ARBA" id="ARBA00022801"/>
    </source>
</evidence>
<feature type="domain" description="AB hydrolase-1" evidence="2">
    <location>
        <begin position="1"/>
        <end position="234"/>
    </location>
</feature>
<dbReference type="InterPro" id="IPR029058">
    <property type="entry name" value="AB_hydrolase_fold"/>
</dbReference>
<dbReference type="Proteomes" id="UP000464787">
    <property type="component" value="Chromosome"/>
</dbReference>
<dbReference type="GO" id="GO:0016020">
    <property type="term" value="C:membrane"/>
    <property type="evidence" value="ECO:0007669"/>
    <property type="project" value="TreeGrafter"/>
</dbReference>
<name>A0A857J0Q1_9BURK</name>
<proteinExistence type="predicted"/>
<dbReference type="PANTHER" id="PTHR43798:SF31">
    <property type="entry name" value="AB HYDROLASE SUPERFAMILY PROTEIN YCLE"/>
    <property type="match status" value="1"/>
</dbReference>
<dbReference type="GO" id="GO:0016787">
    <property type="term" value="F:hydrolase activity"/>
    <property type="evidence" value="ECO:0007669"/>
    <property type="project" value="UniProtKB-KW"/>
</dbReference>
<dbReference type="Pfam" id="PF12697">
    <property type="entry name" value="Abhydrolase_6"/>
    <property type="match status" value="1"/>
</dbReference>
<sequence>MLHGLGGSARAWDGVIAALDAEFEAAPIDLPGFGEARDATDLGVADMADQVAAIVRQRAAARWLLVGHSMGGKIASIVAARALAGEPGLFGLAGVVLLAGSPPSPEPMDEDKRREMIGWAAGGPLDAAAAQAFVAANVAAPLDPVAQRLTIDDLERSSRQAWLAWLERGSREDWSIDVGTLKLPALIIVGSADGELGEAGQHATNALVYPRASIVVENNAAHLLHLERPREVARHIGRFWHQRAGISPAMPEEFVRLVGSARVSRRMRAALATRAIADDPDYLPGVLSPAQLKTLRALADRVLPQTAPAIDLAARIDAQLATGQGDGWRFADMPPDRTAYALALDGLDGFGDLPEPERQARLSQLESGGFGLATLSAQQMQHWFEDLRADLVRIWVAHPATMARMGFDGFANGGDGVRKQGFELLAAGEREPWEALAEMPR</sequence>
<keyword evidence="4" id="KW-1185">Reference proteome</keyword>
<dbReference type="InterPro" id="IPR027056">
    <property type="entry name" value="Gluconate_2DH_su3"/>
</dbReference>
<dbReference type="InterPro" id="IPR000073">
    <property type="entry name" value="AB_hydrolase_1"/>
</dbReference>
<dbReference type="PANTHER" id="PTHR43798">
    <property type="entry name" value="MONOACYLGLYCEROL LIPASE"/>
    <property type="match status" value="1"/>
</dbReference>
<evidence type="ECO:0000259" key="2">
    <source>
        <dbReference type="Pfam" id="PF12697"/>
    </source>
</evidence>
<dbReference type="AlphaFoldDB" id="A0A857J0Q1"/>
<organism evidence="3 4">
    <name type="scientific">Xylophilus rhododendri</name>
    <dbReference type="NCBI Taxonomy" id="2697032"/>
    <lineage>
        <taxon>Bacteria</taxon>
        <taxon>Pseudomonadati</taxon>
        <taxon>Pseudomonadota</taxon>
        <taxon>Betaproteobacteria</taxon>
        <taxon>Burkholderiales</taxon>
        <taxon>Xylophilus</taxon>
    </lineage>
</organism>
<evidence type="ECO:0000313" key="4">
    <source>
        <dbReference type="Proteomes" id="UP000464787"/>
    </source>
</evidence>
<dbReference type="EMBL" id="CP047650">
    <property type="protein sequence ID" value="QHI97440.1"/>
    <property type="molecule type" value="Genomic_DNA"/>
</dbReference>
<dbReference type="RefSeq" id="WP_160550958.1">
    <property type="nucleotide sequence ID" value="NZ_CP047650.1"/>
</dbReference>
<dbReference type="InterPro" id="IPR050266">
    <property type="entry name" value="AB_hydrolase_sf"/>
</dbReference>
<dbReference type="KEGG" id="xyk:GT347_05240"/>
<dbReference type="Pfam" id="PF13618">
    <property type="entry name" value="Gluconate_2-dh3"/>
    <property type="match status" value="1"/>
</dbReference>
<accession>A0A857J0Q1</accession>
<dbReference type="Gene3D" id="3.40.50.1820">
    <property type="entry name" value="alpha/beta hydrolase"/>
    <property type="match status" value="1"/>
</dbReference>